<reference evidence="1 2" key="1">
    <citation type="submission" date="2021-01" db="EMBL/GenBank/DDBJ databases">
        <title>Draft genome sequence of Micromonospora sp. strain STR1s_6.</title>
        <authorList>
            <person name="Karlyshev A."/>
            <person name="Jawad R."/>
        </authorList>
    </citation>
    <scope>NUCLEOTIDE SEQUENCE [LARGE SCALE GENOMIC DNA]</scope>
    <source>
        <strain evidence="1 2">STR1S-6</strain>
    </source>
</reference>
<dbReference type="EMBL" id="JAEVHL010000149">
    <property type="protein sequence ID" value="MBM0278153.1"/>
    <property type="molecule type" value="Genomic_DNA"/>
</dbReference>
<proteinExistence type="predicted"/>
<protein>
    <submittedName>
        <fullName evidence="1">Uncharacterized protein</fullName>
    </submittedName>
</protein>
<name>A0ABS1YL42_9ACTN</name>
<dbReference type="Proteomes" id="UP000622245">
    <property type="component" value="Unassembled WGS sequence"/>
</dbReference>
<comment type="caution">
    <text evidence="1">The sequence shown here is derived from an EMBL/GenBank/DDBJ whole genome shotgun (WGS) entry which is preliminary data.</text>
</comment>
<organism evidence="1 2">
    <name type="scientific">Micromonospora tarensis</name>
    <dbReference type="NCBI Taxonomy" id="2806100"/>
    <lineage>
        <taxon>Bacteria</taxon>
        <taxon>Bacillati</taxon>
        <taxon>Actinomycetota</taxon>
        <taxon>Actinomycetes</taxon>
        <taxon>Micromonosporales</taxon>
        <taxon>Micromonosporaceae</taxon>
        <taxon>Micromonospora</taxon>
    </lineage>
</organism>
<evidence type="ECO:0000313" key="2">
    <source>
        <dbReference type="Proteomes" id="UP000622245"/>
    </source>
</evidence>
<gene>
    <name evidence="1" type="ORF">JM949_23805</name>
</gene>
<sequence>MCNGRLALAVAGLGVEDFAVAYEQGRRLSPEDVRRLVRRAGVAALPG</sequence>
<evidence type="ECO:0000313" key="1">
    <source>
        <dbReference type="EMBL" id="MBM0278153.1"/>
    </source>
</evidence>
<accession>A0ABS1YL42</accession>
<keyword evidence="2" id="KW-1185">Reference proteome</keyword>